<dbReference type="GO" id="GO:0031267">
    <property type="term" value="F:small GTPase binding"/>
    <property type="evidence" value="ECO:0000318"/>
    <property type="project" value="GO_Central"/>
</dbReference>
<comment type="subcellular location">
    <subcellularLocation>
        <location evidence="1">Cell projection</location>
        <location evidence="1">Cilium</location>
    </subcellularLocation>
    <subcellularLocation>
        <location evidence="2">Cytoplasm</location>
        <location evidence="2">Cytoskeleton</location>
        <location evidence="2">Microtubule organizing center</location>
        <location evidence="2">Centrosome</location>
    </subcellularLocation>
    <subcellularLocation>
        <location evidence="3">Cytoplasm</location>
        <location evidence="3">Cytosol</location>
    </subcellularLocation>
</comment>
<dbReference type="InParanoid" id="A7S9D5"/>
<organism evidence="16 17">
    <name type="scientific">Nematostella vectensis</name>
    <name type="common">Starlet sea anemone</name>
    <dbReference type="NCBI Taxonomy" id="45351"/>
    <lineage>
        <taxon>Eukaryota</taxon>
        <taxon>Metazoa</taxon>
        <taxon>Cnidaria</taxon>
        <taxon>Anthozoa</taxon>
        <taxon>Hexacorallia</taxon>
        <taxon>Actiniaria</taxon>
        <taxon>Edwardsiidae</taxon>
        <taxon>Nematostella</taxon>
    </lineage>
</organism>
<dbReference type="AlphaFoldDB" id="A7S9D5"/>
<dbReference type="GO" id="GO:0051959">
    <property type="term" value="F:dynein light intermediate chain binding"/>
    <property type="evidence" value="ECO:0000318"/>
    <property type="project" value="GO_Central"/>
</dbReference>
<dbReference type="InterPro" id="IPR051241">
    <property type="entry name" value="DZIP_RILPL"/>
</dbReference>
<keyword evidence="6" id="KW-0653">Protein transport</keyword>
<evidence type="ECO:0000256" key="7">
    <source>
        <dbReference type="ARBA" id="ARBA00023054"/>
    </source>
</evidence>
<protein>
    <recommendedName>
        <fullName evidence="11">RILP-like protein 2</fullName>
    </recommendedName>
</protein>
<dbReference type="HOGENOM" id="CLU_044133_3_0_1"/>
<keyword evidence="17" id="KW-1185">Reference proteome</keyword>
<feature type="domain" description="RH2" evidence="15">
    <location>
        <begin position="307"/>
        <end position="372"/>
    </location>
</feature>
<dbReference type="KEGG" id="nve:5511334"/>
<dbReference type="PANTHER" id="PTHR21502:SF4">
    <property type="entry name" value="RILP-LIKE PROTEIN HOMOLOG"/>
    <property type="match status" value="1"/>
</dbReference>
<dbReference type="Gene3D" id="6.10.230.10">
    <property type="match status" value="1"/>
</dbReference>
<dbReference type="GO" id="GO:0036064">
    <property type="term" value="C:ciliary basal body"/>
    <property type="evidence" value="ECO:0000318"/>
    <property type="project" value="GO_Central"/>
</dbReference>
<dbReference type="GO" id="GO:0005829">
    <property type="term" value="C:cytosol"/>
    <property type="evidence" value="ECO:0007669"/>
    <property type="project" value="UniProtKB-SubCell"/>
</dbReference>
<dbReference type="EMBL" id="DS469603">
    <property type="protein sequence ID" value="EDO39686.1"/>
    <property type="molecule type" value="Genomic_DNA"/>
</dbReference>
<evidence type="ECO:0000256" key="3">
    <source>
        <dbReference type="ARBA" id="ARBA00004514"/>
    </source>
</evidence>
<dbReference type="GO" id="GO:0005737">
    <property type="term" value="C:cytoplasm"/>
    <property type="evidence" value="ECO:0000318"/>
    <property type="project" value="GO_Central"/>
</dbReference>
<dbReference type="PROSITE" id="PS51777">
    <property type="entry name" value="RH2"/>
    <property type="match status" value="1"/>
</dbReference>
<keyword evidence="7 12" id="KW-0175">Coiled coil</keyword>
<evidence type="ECO:0000313" key="17">
    <source>
        <dbReference type="Proteomes" id="UP000001593"/>
    </source>
</evidence>
<dbReference type="GO" id="GO:0005813">
    <property type="term" value="C:centrosome"/>
    <property type="evidence" value="ECO:0007669"/>
    <property type="project" value="UniProtKB-SubCell"/>
</dbReference>
<name>A7S9D5_NEMVE</name>
<keyword evidence="4" id="KW-0813">Transport</keyword>
<dbReference type="PhylomeDB" id="A7S9D5"/>
<evidence type="ECO:0000313" key="16">
    <source>
        <dbReference type="EMBL" id="EDO39686.1"/>
    </source>
</evidence>
<evidence type="ECO:0000256" key="1">
    <source>
        <dbReference type="ARBA" id="ARBA00004138"/>
    </source>
</evidence>
<dbReference type="SUPFAM" id="SSF161256">
    <property type="entry name" value="RILP dimerisation region"/>
    <property type="match status" value="1"/>
</dbReference>
<evidence type="ECO:0000256" key="2">
    <source>
        <dbReference type="ARBA" id="ARBA00004300"/>
    </source>
</evidence>
<dbReference type="Pfam" id="PF11461">
    <property type="entry name" value="RILP"/>
    <property type="match status" value="1"/>
</dbReference>
<sequence length="379" mass="44287">MALDLSTADVYEQASVIGQDIEKIIDQYGHEAVLDLMPKVVRVLEELEILVSERENEKLEFAELKMENERLYLEIKKEASQRRKLDEELYSTQIDGEANNLKTMVAKLKEENKKLRMEYQASMNEKLTATYVSAPGDAEVMRRMKETIDSQREAIRLRNTEIDNQRSDIDAMEEQIDRLTNINESLRRNLSAKQTRIRMLAKEKAELQAEFKAFKLDLGKENIGLSESEELTGDIHDSYEQEDDGNELTELHQRNNSHKEEENNNGTHEKVASEVHEWEILENGENEEKVEWEEGRMDKSAPLDPNRPRYTKAELQEILNERNQLKEEVFFLKDELAYYRPKNEDEEQTPTAKSPKTSKKPSRREESGISKIFSIFNRK</sequence>
<evidence type="ECO:0000256" key="13">
    <source>
        <dbReference type="SAM" id="MobiDB-lite"/>
    </source>
</evidence>
<dbReference type="OrthoDB" id="10069524at2759"/>
<keyword evidence="10" id="KW-0966">Cell projection</keyword>
<evidence type="ECO:0000256" key="5">
    <source>
        <dbReference type="ARBA" id="ARBA00022490"/>
    </source>
</evidence>
<feature type="coiled-coil region" evidence="12">
    <location>
        <begin position="47"/>
        <end position="125"/>
    </location>
</feature>
<dbReference type="PROSITE" id="PS51776">
    <property type="entry name" value="RH1"/>
    <property type="match status" value="1"/>
</dbReference>
<dbReference type="FunFam" id="1.20.58.1770:FF:000003">
    <property type="entry name" value="RILP-like protein 2 isoform X1"/>
    <property type="match status" value="1"/>
</dbReference>
<keyword evidence="5" id="KW-0963">Cytoplasm</keyword>
<feature type="compositionally biased region" description="Basic and acidic residues" evidence="13">
    <location>
        <begin position="286"/>
        <end position="301"/>
    </location>
</feature>
<evidence type="ECO:0000256" key="12">
    <source>
        <dbReference type="SAM" id="Coils"/>
    </source>
</evidence>
<feature type="region of interest" description="Disordered" evidence="13">
    <location>
        <begin position="284"/>
        <end position="309"/>
    </location>
</feature>
<dbReference type="Proteomes" id="UP000001593">
    <property type="component" value="Unassembled WGS sequence"/>
</dbReference>
<dbReference type="GO" id="GO:0046983">
    <property type="term" value="F:protein dimerization activity"/>
    <property type="evidence" value="ECO:0007669"/>
    <property type="project" value="InterPro"/>
</dbReference>
<feature type="region of interest" description="Disordered" evidence="13">
    <location>
        <begin position="227"/>
        <end position="246"/>
    </location>
</feature>
<evidence type="ECO:0000256" key="8">
    <source>
        <dbReference type="ARBA" id="ARBA00023069"/>
    </source>
</evidence>
<evidence type="ECO:0000256" key="10">
    <source>
        <dbReference type="ARBA" id="ARBA00023273"/>
    </source>
</evidence>
<dbReference type="InterPro" id="IPR021563">
    <property type="entry name" value="RILP_dimer"/>
</dbReference>
<gene>
    <name evidence="16" type="ORF">NEMVEDRAFT_v1g226967</name>
</gene>
<evidence type="ECO:0000256" key="9">
    <source>
        <dbReference type="ARBA" id="ARBA00023212"/>
    </source>
</evidence>
<dbReference type="STRING" id="45351.A7S9D5"/>
<dbReference type="GO" id="GO:0015031">
    <property type="term" value="P:protein transport"/>
    <property type="evidence" value="ECO:0007669"/>
    <property type="project" value="UniProtKB-KW"/>
</dbReference>
<dbReference type="Pfam" id="PF09744">
    <property type="entry name" value="RH1"/>
    <property type="match status" value="1"/>
</dbReference>
<dbReference type="InterPro" id="IPR034744">
    <property type="entry name" value="RH2"/>
</dbReference>
<dbReference type="Gene3D" id="1.20.58.1770">
    <property type="match status" value="1"/>
</dbReference>
<proteinExistence type="predicted"/>
<dbReference type="eggNOG" id="ENOG502QR9G">
    <property type="taxonomic scope" value="Eukaryota"/>
</dbReference>
<evidence type="ECO:0000256" key="6">
    <source>
        <dbReference type="ARBA" id="ARBA00022927"/>
    </source>
</evidence>
<accession>A7S9D5</accession>
<dbReference type="CDD" id="cd14445">
    <property type="entry name" value="RILP-like"/>
    <property type="match status" value="1"/>
</dbReference>
<keyword evidence="9" id="KW-0206">Cytoskeleton</keyword>
<evidence type="ECO:0000259" key="15">
    <source>
        <dbReference type="PROSITE" id="PS51777"/>
    </source>
</evidence>
<evidence type="ECO:0000256" key="4">
    <source>
        <dbReference type="ARBA" id="ARBA00022448"/>
    </source>
</evidence>
<keyword evidence="8" id="KW-0969">Cilium</keyword>
<evidence type="ECO:0000259" key="14">
    <source>
        <dbReference type="PROSITE" id="PS51776"/>
    </source>
</evidence>
<dbReference type="GO" id="GO:0060271">
    <property type="term" value="P:cilium assembly"/>
    <property type="evidence" value="ECO:0000318"/>
    <property type="project" value="GO_Central"/>
</dbReference>
<dbReference type="OMA" id="SFGQWAD"/>
<evidence type="ECO:0000256" key="11">
    <source>
        <dbReference type="ARBA" id="ARBA00040819"/>
    </source>
</evidence>
<dbReference type="PANTHER" id="PTHR21502">
    <property type="entry name" value="ZINC FINGER PROTEIN DZIP1"/>
    <property type="match status" value="1"/>
</dbReference>
<dbReference type="InterPro" id="IPR034743">
    <property type="entry name" value="RH1"/>
</dbReference>
<reference evidence="16 17" key="1">
    <citation type="journal article" date="2007" name="Science">
        <title>Sea anemone genome reveals ancestral eumetazoan gene repertoire and genomic organization.</title>
        <authorList>
            <person name="Putnam N.H."/>
            <person name="Srivastava M."/>
            <person name="Hellsten U."/>
            <person name="Dirks B."/>
            <person name="Chapman J."/>
            <person name="Salamov A."/>
            <person name="Terry A."/>
            <person name="Shapiro H."/>
            <person name="Lindquist E."/>
            <person name="Kapitonov V.V."/>
            <person name="Jurka J."/>
            <person name="Genikhovich G."/>
            <person name="Grigoriev I.V."/>
            <person name="Lucas S.M."/>
            <person name="Steele R.E."/>
            <person name="Finnerty J.R."/>
            <person name="Technau U."/>
            <person name="Martindale M.Q."/>
            <person name="Rokhsar D.S."/>
        </authorList>
    </citation>
    <scope>NUCLEOTIDE SEQUENCE [LARGE SCALE GENOMIC DNA]</scope>
    <source>
        <strain evidence="17">CH2 X CH6</strain>
    </source>
</reference>
<feature type="coiled-coil region" evidence="12">
    <location>
        <begin position="162"/>
        <end position="217"/>
    </location>
</feature>
<feature type="region of interest" description="Disordered" evidence="13">
    <location>
        <begin position="338"/>
        <end position="369"/>
    </location>
</feature>
<feature type="domain" description="RH1" evidence="14">
    <location>
        <begin position="1"/>
        <end position="81"/>
    </location>
</feature>